<dbReference type="GO" id="GO:0006808">
    <property type="term" value="P:regulation of nitrogen utilization"/>
    <property type="evidence" value="ECO:0007669"/>
    <property type="project" value="InterPro"/>
</dbReference>
<dbReference type="GO" id="GO:0030234">
    <property type="term" value="F:enzyme regulator activity"/>
    <property type="evidence" value="ECO:0007669"/>
    <property type="project" value="InterPro"/>
</dbReference>
<sequence length="112" mass="12744">MKRIQAIIRPNRLEVLKKALVDNGIGGMTVTEVRGFGRQKGKIEIFRGVEYKTDFIKKLKIEILCKEENLEKIIKVIMESVREGEPGDGKIFIFPNEEIIRISSGEKGKEAI</sequence>
<dbReference type="PANTHER" id="PTHR30115">
    <property type="entry name" value="NITROGEN REGULATORY PROTEIN P-II"/>
    <property type="match status" value="1"/>
</dbReference>
<keyword evidence="1" id="KW-0597">Phosphoprotein</keyword>
<accession>E3H8C8</accession>
<dbReference type="GO" id="GO:0005829">
    <property type="term" value="C:cytosol"/>
    <property type="evidence" value="ECO:0007669"/>
    <property type="project" value="TreeGrafter"/>
</dbReference>
<evidence type="ECO:0000313" key="3">
    <source>
        <dbReference type="Proteomes" id="UP000006875"/>
    </source>
</evidence>
<proteinExistence type="predicted"/>
<dbReference type="InterPro" id="IPR015867">
    <property type="entry name" value="N-reg_PII/ATP_PRibTrfase_C"/>
</dbReference>
<dbReference type="HOGENOM" id="CLU_082268_0_0_0"/>
<dbReference type="RefSeq" id="WP_013387364.1">
    <property type="nucleotide sequence ID" value="NC_014632.1"/>
</dbReference>
<dbReference type="SUPFAM" id="SSF54913">
    <property type="entry name" value="GlnB-like"/>
    <property type="match status" value="1"/>
</dbReference>
<dbReference type="EMBL" id="CP002281">
    <property type="protein sequence ID" value="ADO82695.1"/>
    <property type="molecule type" value="Genomic_DNA"/>
</dbReference>
<keyword evidence="3" id="KW-1185">Reference proteome</keyword>
<feature type="modified residue" description="O-UMP-tyrosine" evidence="1">
    <location>
        <position position="51"/>
    </location>
</feature>
<protein>
    <submittedName>
        <fullName evidence="2">Nitrogen regulatory protein P-II</fullName>
    </submittedName>
</protein>
<dbReference type="KEGG" id="ipo:Ilyop_0912"/>
<dbReference type="PROSITE" id="PS51343">
    <property type="entry name" value="PII_GLNB_DOM"/>
    <property type="match status" value="1"/>
</dbReference>
<dbReference type="Proteomes" id="UP000006875">
    <property type="component" value="Chromosome"/>
</dbReference>
<dbReference type="GO" id="GO:0005524">
    <property type="term" value="F:ATP binding"/>
    <property type="evidence" value="ECO:0007669"/>
    <property type="project" value="TreeGrafter"/>
</dbReference>
<dbReference type="STRING" id="572544.Ilyop_0912"/>
<organism evidence="2 3">
    <name type="scientific">Ilyobacter polytropus (strain ATCC 51220 / DSM 2926 / LMG 16218 / CuHBu1)</name>
    <dbReference type="NCBI Taxonomy" id="572544"/>
    <lineage>
        <taxon>Bacteria</taxon>
        <taxon>Fusobacteriati</taxon>
        <taxon>Fusobacteriota</taxon>
        <taxon>Fusobacteriia</taxon>
        <taxon>Fusobacteriales</taxon>
        <taxon>Fusobacteriaceae</taxon>
        <taxon>Ilyobacter</taxon>
    </lineage>
</organism>
<dbReference type="PRINTS" id="PR00340">
    <property type="entry name" value="PIIGLNB"/>
</dbReference>
<name>E3H8C8_ILYPC</name>
<dbReference type="SMART" id="SM00938">
    <property type="entry name" value="P-II"/>
    <property type="match status" value="1"/>
</dbReference>
<gene>
    <name evidence="2" type="ordered locus">Ilyop_0912</name>
</gene>
<evidence type="ECO:0000313" key="2">
    <source>
        <dbReference type="EMBL" id="ADO82695.1"/>
    </source>
</evidence>
<dbReference type="InterPro" id="IPR002187">
    <property type="entry name" value="N-reg_PII"/>
</dbReference>
<dbReference type="PANTHER" id="PTHR30115:SF11">
    <property type="entry name" value="NITROGEN REGULATORY PROTEIN P-II HOMOLOG"/>
    <property type="match status" value="1"/>
</dbReference>
<dbReference type="eggNOG" id="COG0347">
    <property type="taxonomic scope" value="Bacteria"/>
</dbReference>
<reference evidence="2 3" key="1">
    <citation type="journal article" date="2010" name="Stand. Genomic Sci.">
        <title>Complete genome sequence of Ilyobacter polytropus type strain (CuHbu1).</title>
        <authorList>
            <person name="Sikorski J."/>
            <person name="Chertkov O."/>
            <person name="Lapidus A."/>
            <person name="Nolan M."/>
            <person name="Lucas S."/>
            <person name="Del Rio T.G."/>
            <person name="Tice H."/>
            <person name="Cheng J.F."/>
            <person name="Tapia R."/>
            <person name="Han C."/>
            <person name="Goodwin L."/>
            <person name="Pitluck S."/>
            <person name="Liolios K."/>
            <person name="Ivanova N."/>
            <person name="Mavromatis K."/>
            <person name="Mikhailova N."/>
            <person name="Pati A."/>
            <person name="Chen A."/>
            <person name="Palaniappan K."/>
            <person name="Land M."/>
            <person name="Hauser L."/>
            <person name="Chang Y.J."/>
            <person name="Jeffries C.D."/>
            <person name="Brambilla E."/>
            <person name="Yasawong M."/>
            <person name="Rohde M."/>
            <person name="Pukall R."/>
            <person name="Spring S."/>
            <person name="Goker M."/>
            <person name="Woyke T."/>
            <person name="Bristow J."/>
            <person name="Eisen J.A."/>
            <person name="Markowitz V."/>
            <person name="Hugenholtz P."/>
            <person name="Kyrpides N.C."/>
            <person name="Klenk H.P."/>
        </authorList>
    </citation>
    <scope>NUCLEOTIDE SEQUENCE [LARGE SCALE GENOMIC DNA]</scope>
    <source>
        <strain evidence="3">ATCC 51220 / DSM 2926 / LMG 16218 / CuHBu1</strain>
    </source>
</reference>
<dbReference type="AlphaFoldDB" id="E3H8C8"/>
<dbReference type="Gene3D" id="3.30.70.120">
    <property type="match status" value="1"/>
</dbReference>
<evidence type="ECO:0000256" key="1">
    <source>
        <dbReference type="PIRSR" id="PIRSR602187-50"/>
    </source>
</evidence>
<dbReference type="OrthoDB" id="9802729at2"/>
<dbReference type="Pfam" id="PF00543">
    <property type="entry name" value="P-II"/>
    <property type="match status" value="1"/>
</dbReference>
<dbReference type="InterPro" id="IPR011322">
    <property type="entry name" value="N-reg_PII-like_a/b"/>
</dbReference>